<keyword evidence="2 4" id="KW-0547">Nucleotide-binding</keyword>
<feature type="domain" description="Protein kinase" evidence="6">
    <location>
        <begin position="426"/>
        <end position="679"/>
    </location>
</feature>
<dbReference type="EMBL" id="NEDP02005568">
    <property type="protein sequence ID" value="OWF38410.1"/>
    <property type="molecule type" value="Genomic_DNA"/>
</dbReference>
<dbReference type="STRING" id="6573.A0A210PPI0"/>
<dbReference type="InterPro" id="IPR036936">
    <property type="entry name" value="CRIB_dom_sf"/>
</dbReference>
<feature type="compositionally biased region" description="Polar residues" evidence="5">
    <location>
        <begin position="362"/>
        <end position="373"/>
    </location>
</feature>
<evidence type="ECO:0000256" key="5">
    <source>
        <dbReference type="SAM" id="MobiDB-lite"/>
    </source>
</evidence>
<dbReference type="InterPro" id="IPR051931">
    <property type="entry name" value="PAK3-like"/>
</dbReference>
<dbReference type="OrthoDB" id="1022360at2759"/>
<keyword evidence="3 4" id="KW-0067">ATP-binding</keyword>
<proteinExistence type="predicted"/>
<dbReference type="PANTHER" id="PTHR45832">
    <property type="entry name" value="SERINE/THREONINE-PROTEIN KINASE SAMKA-RELATED-RELATED"/>
    <property type="match status" value="1"/>
</dbReference>
<protein>
    <recommendedName>
        <fullName evidence="1">non-specific serine/threonine protein kinase</fullName>
        <ecNumber evidence="1">2.7.11.1</ecNumber>
    </recommendedName>
</protein>
<keyword evidence="9" id="KW-1185">Reference proteome</keyword>
<dbReference type="FunFam" id="1.10.510.10:FF:000073">
    <property type="entry name" value="Non-specific serine/threonine protein kinase"/>
    <property type="match status" value="1"/>
</dbReference>
<evidence type="ECO:0000259" key="7">
    <source>
        <dbReference type="PROSITE" id="PS50108"/>
    </source>
</evidence>
<reference evidence="8 9" key="1">
    <citation type="journal article" date="2017" name="Nat. Ecol. Evol.">
        <title>Scallop genome provides insights into evolution of bilaterian karyotype and development.</title>
        <authorList>
            <person name="Wang S."/>
            <person name="Zhang J."/>
            <person name="Jiao W."/>
            <person name="Li J."/>
            <person name="Xun X."/>
            <person name="Sun Y."/>
            <person name="Guo X."/>
            <person name="Huan P."/>
            <person name="Dong B."/>
            <person name="Zhang L."/>
            <person name="Hu X."/>
            <person name="Sun X."/>
            <person name="Wang J."/>
            <person name="Zhao C."/>
            <person name="Wang Y."/>
            <person name="Wang D."/>
            <person name="Huang X."/>
            <person name="Wang R."/>
            <person name="Lv J."/>
            <person name="Li Y."/>
            <person name="Zhang Z."/>
            <person name="Liu B."/>
            <person name="Lu W."/>
            <person name="Hui Y."/>
            <person name="Liang J."/>
            <person name="Zhou Z."/>
            <person name="Hou R."/>
            <person name="Li X."/>
            <person name="Liu Y."/>
            <person name="Li H."/>
            <person name="Ning X."/>
            <person name="Lin Y."/>
            <person name="Zhao L."/>
            <person name="Xing Q."/>
            <person name="Dou J."/>
            <person name="Li Y."/>
            <person name="Mao J."/>
            <person name="Guo H."/>
            <person name="Dou H."/>
            <person name="Li T."/>
            <person name="Mu C."/>
            <person name="Jiang W."/>
            <person name="Fu Q."/>
            <person name="Fu X."/>
            <person name="Miao Y."/>
            <person name="Liu J."/>
            <person name="Yu Q."/>
            <person name="Li R."/>
            <person name="Liao H."/>
            <person name="Li X."/>
            <person name="Kong Y."/>
            <person name="Jiang Z."/>
            <person name="Chourrout D."/>
            <person name="Li R."/>
            <person name="Bao Z."/>
        </authorList>
    </citation>
    <scope>NUCLEOTIDE SEQUENCE [LARGE SCALE GENOMIC DNA]</scope>
    <source>
        <strain evidence="8 9">PY_sf001</strain>
    </source>
</reference>
<organism evidence="8 9">
    <name type="scientific">Mizuhopecten yessoensis</name>
    <name type="common">Japanese scallop</name>
    <name type="synonym">Patinopecten yessoensis</name>
    <dbReference type="NCBI Taxonomy" id="6573"/>
    <lineage>
        <taxon>Eukaryota</taxon>
        <taxon>Metazoa</taxon>
        <taxon>Spiralia</taxon>
        <taxon>Lophotrochozoa</taxon>
        <taxon>Mollusca</taxon>
        <taxon>Bivalvia</taxon>
        <taxon>Autobranchia</taxon>
        <taxon>Pteriomorphia</taxon>
        <taxon>Pectinida</taxon>
        <taxon>Pectinoidea</taxon>
        <taxon>Pectinidae</taxon>
        <taxon>Mizuhopecten</taxon>
    </lineage>
</organism>
<dbReference type="InterPro" id="IPR000719">
    <property type="entry name" value="Prot_kinase_dom"/>
</dbReference>
<dbReference type="Gene3D" id="3.90.810.10">
    <property type="entry name" value="CRIB domain"/>
    <property type="match status" value="1"/>
</dbReference>
<dbReference type="InterPro" id="IPR011009">
    <property type="entry name" value="Kinase-like_dom_sf"/>
</dbReference>
<dbReference type="Gene3D" id="1.10.510.10">
    <property type="entry name" value="Transferase(Phosphotransferase) domain 1"/>
    <property type="match status" value="1"/>
</dbReference>
<dbReference type="PROSITE" id="PS00107">
    <property type="entry name" value="PROTEIN_KINASE_ATP"/>
    <property type="match status" value="1"/>
</dbReference>
<sequence>MFKKKGKKIEISTPSNFEHRVHTGFDRDQGKYVGLPPQWTGIIIPEENDRRKPIIDPSTITQTEILPLKTIIRGHSTQQLNGFAPSDSKISVARSNSLRQSSPPPQRQRYVPDNMYPPVPENEMPPQRGMQNPYGQRPGYGQSQYRQDGGTLNRQDPQYDRRHPQDKEPRREYRDPWDRDPRDGNPRDPRDMHDQRNMRDPRDIPPEYRGGPPPGNNYRPDGTMERDRRSEDSYDRRQNDSFERKHNESFDSRRNNESFERRHNDSFASDGYRDRPPQNMPHPNAKYNQMPANGGHSPSAYPQDDHRHNQLSNGNSMHPQGGPQRHHPSQHHPDMPYGAQKSTAGLQYERSPMKGGPPTPNKPSNLQPGAHPSSQPPHKSPGKIPPSNKNNQPPPGSMPEQQRLSHDQFRAALQMVVSQGDPRNDLDQFLKIGEGSTGIVCIATQRADGQKVAVKKMDLRKQQRRELLFNEVVIMRDYHHPNIVDMYSSFLVEDELWVVMEFLEGGALTDIVTHNRQVMDEVQIATVCRACLKALAFLHSNGVIHRDIKSDSILLSQDGKVKLSDFGFCAQVTQELPKRKSLVGTPYWMAPEVISRLPYGPEVDIWSLGIMVIEMIDGEPPFFNEPPLQAMRRIRDMPPPKLKNANRVSPRLQGFLEKTLVRDPTQRATAFELLQHAFLRMAEKPSCLVPLMRSFKHSPSYVSIQHYMTAHFTL</sequence>
<evidence type="ECO:0000256" key="3">
    <source>
        <dbReference type="ARBA" id="ARBA00022840"/>
    </source>
</evidence>
<evidence type="ECO:0000313" key="8">
    <source>
        <dbReference type="EMBL" id="OWF38410.1"/>
    </source>
</evidence>
<gene>
    <name evidence="8" type="ORF">KP79_PYT10714</name>
</gene>
<dbReference type="InterPro" id="IPR017441">
    <property type="entry name" value="Protein_kinase_ATP_BS"/>
</dbReference>
<evidence type="ECO:0000256" key="1">
    <source>
        <dbReference type="ARBA" id="ARBA00012513"/>
    </source>
</evidence>
<dbReference type="AlphaFoldDB" id="A0A210PPI0"/>
<dbReference type="Pfam" id="PF00786">
    <property type="entry name" value="PBD"/>
    <property type="match status" value="1"/>
</dbReference>
<feature type="domain" description="CRIB" evidence="7">
    <location>
        <begin position="11"/>
        <end position="24"/>
    </location>
</feature>
<name>A0A210PPI0_MIZYE</name>
<accession>A0A210PPI0</accession>
<comment type="caution">
    <text evidence="8">The sequence shown here is derived from an EMBL/GenBank/DDBJ whole genome shotgun (WGS) entry which is preliminary data.</text>
</comment>
<dbReference type="InterPro" id="IPR000095">
    <property type="entry name" value="CRIB_dom"/>
</dbReference>
<feature type="compositionally biased region" description="Polar residues" evidence="5">
    <location>
        <begin position="141"/>
        <end position="156"/>
    </location>
</feature>
<keyword evidence="8" id="KW-0808">Transferase</keyword>
<dbReference type="PROSITE" id="PS50108">
    <property type="entry name" value="CRIB"/>
    <property type="match status" value="1"/>
</dbReference>
<dbReference type="CDD" id="cd06648">
    <property type="entry name" value="STKc_PAK_II"/>
    <property type="match status" value="1"/>
</dbReference>
<feature type="compositionally biased region" description="Basic and acidic residues" evidence="5">
    <location>
        <begin position="157"/>
        <end position="206"/>
    </location>
</feature>
<dbReference type="EC" id="2.7.11.1" evidence="1"/>
<dbReference type="GO" id="GO:0005524">
    <property type="term" value="F:ATP binding"/>
    <property type="evidence" value="ECO:0007669"/>
    <property type="project" value="UniProtKB-UniRule"/>
</dbReference>
<feature type="region of interest" description="Disordered" evidence="5">
    <location>
        <begin position="92"/>
        <end position="403"/>
    </location>
</feature>
<dbReference type="SMART" id="SM00285">
    <property type="entry name" value="PBD"/>
    <property type="match status" value="1"/>
</dbReference>
<dbReference type="FunFam" id="3.30.200.20:FF:000705">
    <property type="entry name" value="Non-specific serine/threonine protein kinase"/>
    <property type="match status" value="1"/>
</dbReference>
<keyword evidence="8" id="KW-0418">Kinase</keyword>
<evidence type="ECO:0000256" key="4">
    <source>
        <dbReference type="PROSITE-ProRule" id="PRU10141"/>
    </source>
</evidence>
<dbReference type="PROSITE" id="PS50011">
    <property type="entry name" value="PROTEIN_KINASE_DOM"/>
    <property type="match status" value="1"/>
</dbReference>
<dbReference type="GO" id="GO:0004674">
    <property type="term" value="F:protein serine/threonine kinase activity"/>
    <property type="evidence" value="ECO:0007669"/>
    <property type="project" value="UniProtKB-EC"/>
</dbReference>
<dbReference type="PANTHER" id="PTHR45832:SF8">
    <property type="entry name" value="PROTEIN KINASE DOMAIN-CONTAINING PROTEIN"/>
    <property type="match status" value="1"/>
</dbReference>
<dbReference type="Proteomes" id="UP000242188">
    <property type="component" value="Unassembled WGS sequence"/>
</dbReference>
<feature type="binding site" evidence="4">
    <location>
        <position position="456"/>
    </location>
    <ligand>
        <name>ATP</name>
        <dbReference type="ChEBI" id="CHEBI:30616"/>
    </ligand>
</feature>
<dbReference type="SUPFAM" id="SSF56112">
    <property type="entry name" value="Protein kinase-like (PK-like)"/>
    <property type="match status" value="1"/>
</dbReference>
<evidence type="ECO:0000259" key="6">
    <source>
        <dbReference type="PROSITE" id="PS50011"/>
    </source>
</evidence>
<dbReference type="Gene3D" id="3.30.200.20">
    <property type="entry name" value="Phosphorylase Kinase, domain 1"/>
    <property type="match status" value="1"/>
</dbReference>
<feature type="compositionally biased region" description="Basic and acidic residues" evidence="5">
    <location>
        <begin position="222"/>
        <end position="276"/>
    </location>
</feature>
<dbReference type="Pfam" id="PF00069">
    <property type="entry name" value="Pkinase"/>
    <property type="match status" value="1"/>
</dbReference>
<evidence type="ECO:0000313" key="9">
    <source>
        <dbReference type="Proteomes" id="UP000242188"/>
    </source>
</evidence>
<evidence type="ECO:0000256" key="2">
    <source>
        <dbReference type="ARBA" id="ARBA00022741"/>
    </source>
</evidence>